<keyword evidence="6" id="KW-1185">Reference proteome</keyword>
<dbReference type="Proteomes" id="UP001174691">
    <property type="component" value="Unassembled WGS sequence"/>
</dbReference>
<evidence type="ECO:0000313" key="6">
    <source>
        <dbReference type="Proteomes" id="UP001174691"/>
    </source>
</evidence>
<protein>
    <submittedName>
        <fullName evidence="5">Lipase</fullName>
    </submittedName>
</protein>
<evidence type="ECO:0000259" key="4">
    <source>
        <dbReference type="Pfam" id="PF01764"/>
    </source>
</evidence>
<comment type="caution">
    <text evidence="5">The sequence shown here is derived from an EMBL/GenBank/DDBJ whole genome shotgun (WGS) entry which is preliminary data.</text>
</comment>
<dbReference type="EMBL" id="JANBVN010000133">
    <property type="protein sequence ID" value="KAJ9139271.1"/>
    <property type="molecule type" value="Genomic_DNA"/>
</dbReference>
<dbReference type="InterPro" id="IPR029058">
    <property type="entry name" value="AB_hydrolase_fold"/>
</dbReference>
<dbReference type="AlphaFoldDB" id="A0AA38RS14"/>
<dbReference type="CDD" id="cd00519">
    <property type="entry name" value="Lipase_3"/>
    <property type="match status" value="1"/>
</dbReference>
<dbReference type="InterPro" id="IPR051218">
    <property type="entry name" value="Sec_MonoDiacylglyc_Lipase"/>
</dbReference>
<proteinExistence type="inferred from homology"/>
<dbReference type="PANTHER" id="PTHR45856:SF11">
    <property type="entry name" value="FUNGAL LIPASE-LIKE DOMAIN-CONTAINING PROTEIN"/>
    <property type="match status" value="1"/>
</dbReference>
<name>A0AA38RS14_9PEZI</name>
<dbReference type="GO" id="GO:0006629">
    <property type="term" value="P:lipid metabolic process"/>
    <property type="evidence" value="ECO:0007669"/>
    <property type="project" value="InterPro"/>
</dbReference>
<comment type="similarity">
    <text evidence="1">Belongs to the AB hydrolase superfamily. Lipase family. Class 3 subfamily.</text>
</comment>
<reference evidence="5" key="1">
    <citation type="submission" date="2022-07" db="EMBL/GenBank/DDBJ databases">
        <title>Fungi with potential for degradation of polypropylene.</title>
        <authorList>
            <person name="Gostincar C."/>
        </authorList>
    </citation>
    <scope>NUCLEOTIDE SEQUENCE</scope>
    <source>
        <strain evidence="5">EXF-13287</strain>
    </source>
</reference>
<evidence type="ECO:0000313" key="5">
    <source>
        <dbReference type="EMBL" id="KAJ9139271.1"/>
    </source>
</evidence>
<comment type="catalytic activity">
    <reaction evidence="2">
        <text>a diacylglycerol + H2O = a monoacylglycerol + a fatty acid + H(+)</text>
        <dbReference type="Rhea" id="RHEA:32731"/>
        <dbReference type="ChEBI" id="CHEBI:15377"/>
        <dbReference type="ChEBI" id="CHEBI:15378"/>
        <dbReference type="ChEBI" id="CHEBI:17408"/>
        <dbReference type="ChEBI" id="CHEBI:18035"/>
        <dbReference type="ChEBI" id="CHEBI:28868"/>
    </reaction>
</comment>
<organism evidence="5 6">
    <name type="scientific">Coniochaeta hoffmannii</name>
    <dbReference type="NCBI Taxonomy" id="91930"/>
    <lineage>
        <taxon>Eukaryota</taxon>
        <taxon>Fungi</taxon>
        <taxon>Dikarya</taxon>
        <taxon>Ascomycota</taxon>
        <taxon>Pezizomycotina</taxon>
        <taxon>Sordariomycetes</taxon>
        <taxon>Sordariomycetidae</taxon>
        <taxon>Coniochaetales</taxon>
        <taxon>Coniochaetaceae</taxon>
        <taxon>Coniochaeta</taxon>
    </lineage>
</organism>
<comment type="catalytic activity">
    <reaction evidence="3">
        <text>a monoacylglycerol + H2O = glycerol + a fatty acid + H(+)</text>
        <dbReference type="Rhea" id="RHEA:15245"/>
        <dbReference type="ChEBI" id="CHEBI:15377"/>
        <dbReference type="ChEBI" id="CHEBI:15378"/>
        <dbReference type="ChEBI" id="CHEBI:17408"/>
        <dbReference type="ChEBI" id="CHEBI:17754"/>
        <dbReference type="ChEBI" id="CHEBI:28868"/>
    </reaction>
</comment>
<dbReference type="Pfam" id="PF01764">
    <property type="entry name" value="Lipase_3"/>
    <property type="match status" value="1"/>
</dbReference>
<dbReference type="SUPFAM" id="SSF53474">
    <property type="entry name" value="alpha/beta-Hydrolases"/>
    <property type="match status" value="1"/>
</dbReference>
<gene>
    <name evidence="5" type="ORF">NKR19_g7536</name>
</gene>
<dbReference type="Gene3D" id="3.40.50.1820">
    <property type="entry name" value="alpha/beta hydrolase"/>
    <property type="match status" value="1"/>
</dbReference>
<dbReference type="InterPro" id="IPR002921">
    <property type="entry name" value="Fungal_lipase-type"/>
</dbReference>
<evidence type="ECO:0000256" key="3">
    <source>
        <dbReference type="ARBA" id="ARBA00048461"/>
    </source>
</evidence>
<feature type="domain" description="Fungal lipase-type" evidence="4">
    <location>
        <begin position="65"/>
        <end position="195"/>
    </location>
</feature>
<accession>A0AA38RS14</accession>
<sequence length="300" mass="31212">MRLFSQYAATAYCNSENSVGQAITCGGNACPTVTANGAKTYKTFSGIVTDIQGLIAVDSTSKLIVVSFRGSSSVRNWISNIVFAFSDCSLTSGCQVHTGFGAAWAEVSSSVLSGVAAARKANPSYTVVATGHSLGGAVATLAAAYLRAAGNAVDLYTYGSPRVGNDAFANFVSAQAGLEIRVTHLDDPVPRLPPLLFSYRHTSPEYWLYDGGATTTNYGVSDVKVCTGSANTACNAGTGGLDIDAHLYYLGPISGCSQGFDFKKRADPAPLTDAQLAERLNMFTALDIQYAAAINNGTTA</sequence>
<evidence type="ECO:0000256" key="2">
    <source>
        <dbReference type="ARBA" id="ARBA00047591"/>
    </source>
</evidence>
<dbReference type="PANTHER" id="PTHR45856">
    <property type="entry name" value="ALPHA/BETA-HYDROLASES SUPERFAMILY PROTEIN"/>
    <property type="match status" value="1"/>
</dbReference>
<evidence type="ECO:0000256" key="1">
    <source>
        <dbReference type="ARBA" id="ARBA00043996"/>
    </source>
</evidence>